<dbReference type="EMBL" id="JADKPV010000001">
    <property type="protein sequence ID" value="MBF4500340.1"/>
    <property type="molecule type" value="Genomic_DNA"/>
</dbReference>
<name>A0A8J7G9G4_9BACL</name>
<reference evidence="1" key="1">
    <citation type="submission" date="2020-11" db="EMBL/GenBank/DDBJ databases">
        <title>Multidrug resistant novel bacterium Savagea serpentis sp. nov., isolated from the scats of a vine snake (Ahaetulla nasuta).</title>
        <authorList>
            <person name="Venkata Ramana V."/>
            <person name="Vikas Patil S."/>
            <person name="Yogita Lugani V."/>
        </authorList>
    </citation>
    <scope>NUCLEOTIDE SEQUENCE</scope>
    <source>
        <strain evidence="1">SN6</strain>
    </source>
</reference>
<sequence length="187" mass="21748">MKQWLRQLLIGTVAIFTLGVISPSHEIWANVDEKSEPFSDSAAELSGENYQVEWQSEFQPSSIDDLYKQAKTVAYTKFGSKIGPKIQNEFDDVIFPEIEKVIAQVYEGNRTLAVTENPSGNYSEKMFNVYDAQSGDELLYFHVRTEKRPQEGYYYNFHYHVQEDDFDEHHTIGDIYWSKNTPPKWLS</sequence>
<dbReference type="RefSeq" id="WP_194561785.1">
    <property type="nucleotide sequence ID" value="NZ_JADKPV010000001.1"/>
</dbReference>
<dbReference type="Proteomes" id="UP000622653">
    <property type="component" value="Unassembled WGS sequence"/>
</dbReference>
<evidence type="ECO:0000313" key="1">
    <source>
        <dbReference type="EMBL" id="MBF4500340.1"/>
    </source>
</evidence>
<comment type="caution">
    <text evidence="1">The sequence shown here is derived from an EMBL/GenBank/DDBJ whole genome shotgun (WGS) entry which is preliminary data.</text>
</comment>
<organism evidence="1 2">
    <name type="scientific">Savagea serpentis</name>
    <dbReference type="NCBI Taxonomy" id="2785297"/>
    <lineage>
        <taxon>Bacteria</taxon>
        <taxon>Bacillati</taxon>
        <taxon>Bacillota</taxon>
        <taxon>Bacilli</taxon>
        <taxon>Bacillales</taxon>
        <taxon>Caryophanaceae</taxon>
        <taxon>Savagea</taxon>
    </lineage>
</organism>
<protein>
    <submittedName>
        <fullName evidence="1">YpjP family protein</fullName>
    </submittedName>
</protein>
<dbReference type="Pfam" id="PF14005">
    <property type="entry name" value="YpjP"/>
    <property type="match status" value="1"/>
</dbReference>
<dbReference type="InterPro" id="IPR025616">
    <property type="entry name" value="YpjP"/>
</dbReference>
<accession>A0A8J7G9G4</accession>
<dbReference type="AlphaFoldDB" id="A0A8J7G9G4"/>
<keyword evidence="2" id="KW-1185">Reference proteome</keyword>
<gene>
    <name evidence="1" type="ORF">IRY55_03100</name>
</gene>
<proteinExistence type="predicted"/>
<evidence type="ECO:0000313" key="2">
    <source>
        <dbReference type="Proteomes" id="UP000622653"/>
    </source>
</evidence>